<organism evidence="2 3">
    <name type="scientific">Vigna angularis var. angularis</name>
    <dbReference type="NCBI Taxonomy" id="157739"/>
    <lineage>
        <taxon>Eukaryota</taxon>
        <taxon>Viridiplantae</taxon>
        <taxon>Streptophyta</taxon>
        <taxon>Embryophyta</taxon>
        <taxon>Tracheophyta</taxon>
        <taxon>Spermatophyta</taxon>
        <taxon>Magnoliopsida</taxon>
        <taxon>eudicotyledons</taxon>
        <taxon>Gunneridae</taxon>
        <taxon>Pentapetalae</taxon>
        <taxon>rosids</taxon>
        <taxon>fabids</taxon>
        <taxon>Fabales</taxon>
        <taxon>Fabaceae</taxon>
        <taxon>Papilionoideae</taxon>
        <taxon>50 kb inversion clade</taxon>
        <taxon>NPAAA clade</taxon>
        <taxon>indigoferoid/millettioid clade</taxon>
        <taxon>Phaseoleae</taxon>
        <taxon>Vigna</taxon>
    </lineage>
</organism>
<proteinExistence type="predicted"/>
<feature type="transmembrane region" description="Helical" evidence="1">
    <location>
        <begin position="43"/>
        <end position="64"/>
    </location>
</feature>
<keyword evidence="1" id="KW-0812">Transmembrane</keyword>
<evidence type="ECO:0000313" key="2">
    <source>
        <dbReference type="EMBL" id="BAT85934.1"/>
    </source>
</evidence>
<protein>
    <submittedName>
        <fullName evidence="2">Uncharacterized protein</fullName>
    </submittedName>
</protein>
<keyword evidence="3" id="KW-1185">Reference proteome</keyword>
<feature type="non-terminal residue" evidence="2">
    <location>
        <position position="1"/>
    </location>
</feature>
<accession>A0A0S3RZC0</accession>
<reference evidence="2 3" key="1">
    <citation type="journal article" date="2015" name="Sci. Rep.">
        <title>The power of single molecule real-time sequencing technology in the de novo assembly of a eukaryotic genome.</title>
        <authorList>
            <person name="Sakai H."/>
            <person name="Naito K."/>
            <person name="Ogiso-Tanaka E."/>
            <person name="Takahashi Y."/>
            <person name="Iseki K."/>
            <person name="Muto C."/>
            <person name="Satou K."/>
            <person name="Teruya K."/>
            <person name="Shiroma A."/>
            <person name="Shimoji M."/>
            <person name="Hirano T."/>
            <person name="Itoh T."/>
            <person name="Kaga A."/>
            <person name="Tomooka N."/>
        </authorList>
    </citation>
    <scope>NUCLEOTIDE SEQUENCE [LARGE SCALE GENOMIC DNA]</scope>
    <source>
        <strain evidence="3">cv. Shumari</strain>
    </source>
</reference>
<dbReference type="AlphaFoldDB" id="A0A0S3RZC0"/>
<name>A0A0S3RZC0_PHAAN</name>
<keyword evidence="1" id="KW-1133">Transmembrane helix</keyword>
<dbReference type="Proteomes" id="UP000291084">
    <property type="component" value="Chromosome 4"/>
</dbReference>
<evidence type="ECO:0000256" key="1">
    <source>
        <dbReference type="SAM" id="Phobius"/>
    </source>
</evidence>
<feature type="transmembrane region" description="Helical" evidence="1">
    <location>
        <begin position="12"/>
        <end position="31"/>
    </location>
</feature>
<dbReference type="EMBL" id="AP015037">
    <property type="protein sequence ID" value="BAT85934.1"/>
    <property type="molecule type" value="Genomic_DNA"/>
</dbReference>
<evidence type="ECO:0000313" key="3">
    <source>
        <dbReference type="Proteomes" id="UP000291084"/>
    </source>
</evidence>
<sequence>WRGFRNERSENMNFWKGHSGSVSVLLISLYISNFDLSASATPISVHLQLLLGICYSFFLNLCFVGREFHGC</sequence>
<keyword evidence="1" id="KW-0472">Membrane</keyword>
<gene>
    <name evidence="2" type="primary">Vigan.04G353400</name>
    <name evidence="2" type="ORF">VIGAN_04353400</name>
</gene>